<keyword evidence="1" id="KW-0472">Membrane</keyword>
<feature type="transmembrane region" description="Helical" evidence="1">
    <location>
        <begin position="46"/>
        <end position="69"/>
    </location>
</feature>
<dbReference type="Proteomes" id="UP000287410">
    <property type="component" value="Unassembled WGS sequence"/>
</dbReference>
<organism evidence="2 3">
    <name type="scientific">Aliidiomarina sedimenti</name>
    <dbReference type="NCBI Taxonomy" id="1933879"/>
    <lineage>
        <taxon>Bacteria</taxon>
        <taxon>Pseudomonadati</taxon>
        <taxon>Pseudomonadota</taxon>
        <taxon>Gammaproteobacteria</taxon>
        <taxon>Alteromonadales</taxon>
        <taxon>Idiomarinaceae</taxon>
        <taxon>Aliidiomarina</taxon>
    </lineage>
</organism>
<accession>A0ABY0C2J0</accession>
<evidence type="ECO:0000313" key="2">
    <source>
        <dbReference type="EMBL" id="RUO31802.1"/>
    </source>
</evidence>
<dbReference type="EMBL" id="PIPN01000001">
    <property type="protein sequence ID" value="RUO31802.1"/>
    <property type="molecule type" value="Genomic_DNA"/>
</dbReference>
<keyword evidence="3" id="KW-1185">Reference proteome</keyword>
<comment type="caution">
    <text evidence="2">The sequence shown here is derived from an EMBL/GenBank/DDBJ whole genome shotgun (WGS) entry which is preliminary data.</text>
</comment>
<protein>
    <recommendedName>
        <fullName evidence="4">Zinc ribbon domain-containing protein</fullName>
    </recommendedName>
</protein>
<keyword evidence="1" id="KW-1133">Transmembrane helix</keyword>
<evidence type="ECO:0000313" key="3">
    <source>
        <dbReference type="Proteomes" id="UP000287410"/>
    </source>
</evidence>
<keyword evidence="1" id="KW-0812">Transmembrane</keyword>
<sequence>MAIVNCPECNKKMSDKAAVCEHCGFVVDGLDANTLERKRRRARADYINKLTAQSMLAMLVFVVGIGGLFYFRDETSPDPTWQSQISIGLMAIGFIWYIVNRVRLLNTRRK</sequence>
<evidence type="ECO:0000256" key="1">
    <source>
        <dbReference type="SAM" id="Phobius"/>
    </source>
</evidence>
<reference evidence="2 3" key="1">
    <citation type="journal article" date="2018" name="Front. Microbiol.">
        <title>Genome-Based Analysis Reveals the Taxonomy and Diversity of the Family Idiomarinaceae.</title>
        <authorList>
            <person name="Liu Y."/>
            <person name="Lai Q."/>
            <person name="Shao Z."/>
        </authorList>
    </citation>
    <scope>NUCLEOTIDE SEQUENCE [LARGE SCALE GENOMIC DNA]</scope>
    <source>
        <strain evidence="2 3">GBSy1</strain>
    </source>
</reference>
<feature type="transmembrane region" description="Helical" evidence="1">
    <location>
        <begin position="81"/>
        <end position="99"/>
    </location>
</feature>
<proteinExistence type="predicted"/>
<evidence type="ECO:0008006" key="4">
    <source>
        <dbReference type="Google" id="ProtNLM"/>
    </source>
</evidence>
<dbReference type="RefSeq" id="WP_126787989.1">
    <property type="nucleotide sequence ID" value="NZ_PIPN01000001.1"/>
</dbReference>
<gene>
    <name evidence="2" type="ORF">CWE12_02030</name>
</gene>
<name>A0ABY0C2J0_9GAMM</name>